<accession>A0AAV6XGC3</accession>
<reference evidence="3" key="1">
    <citation type="submission" date="2019-10" db="EMBL/GenBank/DDBJ databases">
        <authorList>
            <person name="Zhang R."/>
            <person name="Pan Y."/>
            <person name="Wang J."/>
            <person name="Ma R."/>
            <person name="Yu S."/>
        </authorList>
    </citation>
    <scope>NUCLEOTIDE SEQUENCE</scope>
    <source>
        <strain evidence="3">LA-IB0</strain>
        <tissue evidence="3">Leaf</tissue>
    </source>
</reference>
<dbReference type="Gene3D" id="1.20.1280.50">
    <property type="match status" value="1"/>
</dbReference>
<organism evidence="3 4">
    <name type="scientific">Buddleja alternifolia</name>
    <dbReference type="NCBI Taxonomy" id="168488"/>
    <lineage>
        <taxon>Eukaryota</taxon>
        <taxon>Viridiplantae</taxon>
        <taxon>Streptophyta</taxon>
        <taxon>Embryophyta</taxon>
        <taxon>Tracheophyta</taxon>
        <taxon>Spermatophyta</taxon>
        <taxon>Magnoliopsida</taxon>
        <taxon>eudicotyledons</taxon>
        <taxon>Gunneridae</taxon>
        <taxon>Pentapetalae</taxon>
        <taxon>asterids</taxon>
        <taxon>lamiids</taxon>
        <taxon>Lamiales</taxon>
        <taxon>Scrophulariaceae</taxon>
        <taxon>Buddlejeae</taxon>
        <taxon>Buddleja</taxon>
    </lineage>
</organism>
<dbReference type="InterPro" id="IPR013187">
    <property type="entry name" value="F-box-assoc_dom_typ3"/>
</dbReference>
<dbReference type="InterPro" id="IPR001810">
    <property type="entry name" value="F-box_dom"/>
</dbReference>
<dbReference type="NCBIfam" id="TIGR01640">
    <property type="entry name" value="F_box_assoc_1"/>
    <property type="match status" value="1"/>
</dbReference>
<dbReference type="InterPro" id="IPR017451">
    <property type="entry name" value="F-box-assoc_interact_dom"/>
</dbReference>
<dbReference type="PANTHER" id="PTHR35546:SF115">
    <property type="entry name" value="F-BOX DOMAIN-CONTAINING PROTEIN"/>
    <property type="match status" value="1"/>
</dbReference>
<dbReference type="InterPro" id="IPR036047">
    <property type="entry name" value="F-box-like_dom_sf"/>
</dbReference>
<feature type="domain" description="F-box associated beta-propeller type 3" evidence="1">
    <location>
        <begin position="110"/>
        <end position="294"/>
    </location>
</feature>
<protein>
    <recommendedName>
        <fullName evidence="5">F-box domain-containing protein</fullName>
    </recommendedName>
</protein>
<evidence type="ECO:0008006" key="5">
    <source>
        <dbReference type="Google" id="ProtNLM"/>
    </source>
</evidence>
<name>A0AAV6XGC3_9LAMI</name>
<dbReference type="Pfam" id="PF12937">
    <property type="entry name" value="F-box-like"/>
    <property type="match status" value="1"/>
</dbReference>
<dbReference type="InterPro" id="IPR055290">
    <property type="entry name" value="At3g26010-like"/>
</dbReference>
<feature type="domain" description="F-box" evidence="2">
    <location>
        <begin position="25"/>
        <end position="56"/>
    </location>
</feature>
<evidence type="ECO:0000259" key="2">
    <source>
        <dbReference type="Pfam" id="PF12937"/>
    </source>
</evidence>
<dbReference type="SUPFAM" id="SSF81383">
    <property type="entry name" value="F-box domain"/>
    <property type="match status" value="1"/>
</dbReference>
<dbReference type="AlphaFoldDB" id="A0AAV6XGC3"/>
<evidence type="ECO:0000313" key="3">
    <source>
        <dbReference type="EMBL" id="KAG8381564.1"/>
    </source>
</evidence>
<proteinExistence type="predicted"/>
<sequence>MMEESLSMSEFFSPPGDKVASIDYILTKIFEYLPLTSLVRFEAVSKHWFSLITDPRFSPLLKRRNVSGLFMLPSKLRDEPFSCEVDFLLLDGKNRHDPPFKRRRSVYDSIDVKILHSCNGLLLCSNPRASGGDTDYFVLNPTTKQIVVLSRPANGPYGSWRGIRGIYLAYDPLTSPHYKVICVWRFAGDLLYKILIYSSQSRDWRVSESDEYFYYSSKAHFDRGAYWNGGVHWHCDTDNWLYFNIDQEKLNIMPSPEKFDECLLERSFVYFGESNGHLHVVEDYNQDSCLYVYEMERDYSGWYVKYKVSLDTIAEMMKLRYPIEDGDITLLSIIRGERDGDEYSFLVLQVPGDIKTCYKRVVGYGLGCGAPRVLIDFDLHHGDHRARISNSGWCDAFQYIESLASV</sequence>
<dbReference type="PANTHER" id="PTHR35546">
    <property type="entry name" value="F-BOX PROTEIN INTERACTION DOMAIN PROTEIN-RELATED"/>
    <property type="match status" value="1"/>
</dbReference>
<keyword evidence="4" id="KW-1185">Reference proteome</keyword>
<dbReference type="Proteomes" id="UP000826271">
    <property type="component" value="Unassembled WGS sequence"/>
</dbReference>
<gene>
    <name evidence="3" type="ORF">BUALT_Bualt06G0134700</name>
</gene>
<dbReference type="EMBL" id="WHWC01000006">
    <property type="protein sequence ID" value="KAG8381564.1"/>
    <property type="molecule type" value="Genomic_DNA"/>
</dbReference>
<evidence type="ECO:0000259" key="1">
    <source>
        <dbReference type="Pfam" id="PF08268"/>
    </source>
</evidence>
<evidence type="ECO:0000313" key="4">
    <source>
        <dbReference type="Proteomes" id="UP000826271"/>
    </source>
</evidence>
<dbReference type="Pfam" id="PF08268">
    <property type="entry name" value="FBA_3"/>
    <property type="match status" value="1"/>
</dbReference>
<comment type="caution">
    <text evidence="3">The sequence shown here is derived from an EMBL/GenBank/DDBJ whole genome shotgun (WGS) entry which is preliminary data.</text>
</comment>